<keyword evidence="3 6" id="KW-0812">Transmembrane</keyword>
<dbReference type="InterPro" id="IPR004813">
    <property type="entry name" value="OPT"/>
</dbReference>
<sequence>MQPFVPSDQNLREFSLRAVLIGLVMAVVLGSANAYLGLKAGMTIAATYPAAVIGMALIKLMKGTILEENIARTVGSIGESIAAGAIFTLPAFVISGIWPTFFTKGHYLTSSLVMFAGGVLGIMFVALLRRVMVEDAELPYPESIAAAEIHKAGARGGSGTKFLFGAMGIAAVIQGLVQVQLFATAWEKFIQFKVASINLVQGLKAKVAGGLLLSSPGISPAYMGVGYIIGPKLGALNFSGGVLAWGLLVPMITYFLAPGVFPNGASNGDWIALSYSVWMNIVRPIAIGGMLVGAGFTLFKMRKSLATGLTRSVSDVKKAAAGEHTVERVNKDLPFTWVLGGIAFAAVVTFLVTWKIFAVAPLVALVAALVMVILGFFFAAISGYLVGIMGSSNNPISGLTLTALVVTALVMVALGVKGNAGVAAVLGVAAIVCVSAAVAGEMLQDLKAGHILGGTPWRMELGDIIGVALVSFVLFIPLMVLHEGDIKAQATQKLAQLQAQQVQTVTTTDGKVYTLDQVKALPADQEKTVLGLDAGFGSKQLAAPQAGLMALLSKGIVEGKMAWPLIIVGMMLGLAFILMQVKSPMLVSVGMYLPLETTFAIFLGGVIKGVVTMAAERRGLNEAQKVRVENNGVLLAAGLIAGEALVGLLFASLAFFDVNFRLTRFIWGQGNAPGAFWISVLILLGIAVYLVRVPLANAGAADEPAPPSANF</sequence>
<feature type="transmembrane region" description="Helical" evidence="6">
    <location>
        <begin position="281"/>
        <end position="299"/>
    </location>
</feature>
<dbReference type="EMBL" id="BSDD01000004">
    <property type="protein sequence ID" value="GLH70619.1"/>
    <property type="molecule type" value="Genomic_DNA"/>
</dbReference>
<evidence type="ECO:0000256" key="5">
    <source>
        <dbReference type="ARBA" id="ARBA00023136"/>
    </source>
</evidence>
<evidence type="ECO:0000313" key="8">
    <source>
        <dbReference type="Proteomes" id="UP001165089"/>
    </source>
</evidence>
<feature type="transmembrane region" description="Helical" evidence="6">
    <location>
        <begin position="242"/>
        <end position="261"/>
    </location>
</feature>
<feature type="transmembrane region" description="Helical" evidence="6">
    <location>
        <begin position="672"/>
        <end position="691"/>
    </location>
</feature>
<feature type="transmembrane region" description="Helical" evidence="6">
    <location>
        <begin position="107"/>
        <end position="128"/>
    </location>
</feature>
<dbReference type="RefSeq" id="WP_285726017.1">
    <property type="nucleotide sequence ID" value="NZ_BSDD01000004.1"/>
</dbReference>
<dbReference type="Proteomes" id="UP001165089">
    <property type="component" value="Unassembled WGS sequence"/>
</dbReference>
<feature type="transmembrane region" description="Helical" evidence="6">
    <location>
        <begin position="81"/>
        <end position="101"/>
    </location>
</feature>
<feature type="transmembrane region" description="Helical" evidence="6">
    <location>
        <begin position="591"/>
        <end position="615"/>
    </location>
</feature>
<keyword evidence="4 6" id="KW-1133">Transmembrane helix</keyword>
<feature type="transmembrane region" description="Helical" evidence="6">
    <location>
        <begin position="422"/>
        <end position="440"/>
    </location>
</feature>
<evidence type="ECO:0000256" key="2">
    <source>
        <dbReference type="ARBA" id="ARBA00022448"/>
    </source>
</evidence>
<protein>
    <submittedName>
        <fullName evidence="7">Oligopeptide transporter, OPT family</fullName>
    </submittedName>
</protein>
<dbReference type="Pfam" id="PF03169">
    <property type="entry name" value="OPT"/>
    <property type="match status" value="2"/>
</dbReference>
<feature type="transmembrane region" description="Helical" evidence="6">
    <location>
        <begin position="42"/>
        <end position="60"/>
    </location>
</feature>
<keyword evidence="2" id="KW-0813">Transport</keyword>
<reference evidence="7 8" key="1">
    <citation type="journal article" date="2023" name="Antonie Van Leeuwenhoek">
        <title>Mesoterricola silvestris gen. nov., sp. nov., Mesoterricola sediminis sp. nov., Geothrix oryzae sp. nov., Geothrix edaphica sp. nov., Geothrix rubra sp. nov., and Geothrix limicola sp. nov., six novel members of Acidobacteriota isolated from soils.</title>
        <authorList>
            <person name="Itoh H."/>
            <person name="Sugisawa Y."/>
            <person name="Mise K."/>
            <person name="Xu Z."/>
            <person name="Kuniyasu M."/>
            <person name="Ushijima N."/>
            <person name="Kawano K."/>
            <person name="Kobayashi E."/>
            <person name="Shiratori Y."/>
            <person name="Masuda Y."/>
            <person name="Senoo K."/>
        </authorList>
    </citation>
    <scope>NUCLEOTIDE SEQUENCE [LARGE SCALE GENOMIC DNA]</scope>
    <source>
        <strain evidence="7 8">Red803</strain>
    </source>
</reference>
<dbReference type="PANTHER" id="PTHR31645:SF0">
    <property type="entry name" value="OLIGOPEPTIDE TRANSPORTER YGL114W-RELATED"/>
    <property type="match status" value="1"/>
</dbReference>
<comment type="caution">
    <text evidence="7">The sequence shown here is derived from an EMBL/GenBank/DDBJ whole genome shotgun (WGS) entry which is preliminary data.</text>
</comment>
<dbReference type="InterPro" id="IPR045035">
    <property type="entry name" value="YSL-like"/>
</dbReference>
<feature type="transmembrane region" description="Helical" evidence="6">
    <location>
        <begin position="162"/>
        <end position="186"/>
    </location>
</feature>
<comment type="subcellular location">
    <subcellularLocation>
        <location evidence="1">Membrane</location>
        <topology evidence="1">Multi-pass membrane protein</topology>
    </subcellularLocation>
</comment>
<name>A0ABQ5Q9A0_9BACT</name>
<feature type="transmembrane region" description="Helical" evidence="6">
    <location>
        <begin position="635"/>
        <end position="660"/>
    </location>
</feature>
<evidence type="ECO:0000256" key="1">
    <source>
        <dbReference type="ARBA" id="ARBA00004141"/>
    </source>
</evidence>
<dbReference type="InterPro" id="IPR004814">
    <property type="entry name" value="Oligopep_transpt"/>
</dbReference>
<keyword evidence="8" id="KW-1185">Reference proteome</keyword>
<evidence type="ECO:0000256" key="4">
    <source>
        <dbReference type="ARBA" id="ARBA00022989"/>
    </source>
</evidence>
<evidence type="ECO:0000256" key="3">
    <source>
        <dbReference type="ARBA" id="ARBA00022692"/>
    </source>
</evidence>
<feature type="transmembrane region" description="Helical" evidence="6">
    <location>
        <begin position="398"/>
        <end position="416"/>
    </location>
</feature>
<dbReference type="NCBIfam" id="TIGR00733">
    <property type="entry name" value="OPT family oligopeptide transporter"/>
    <property type="match status" value="1"/>
</dbReference>
<accession>A0ABQ5Q9A0</accession>
<feature type="transmembrane region" description="Helical" evidence="6">
    <location>
        <begin position="206"/>
        <end position="230"/>
    </location>
</feature>
<feature type="transmembrane region" description="Helical" evidence="6">
    <location>
        <begin position="14"/>
        <end position="36"/>
    </location>
</feature>
<feature type="transmembrane region" description="Helical" evidence="6">
    <location>
        <begin position="561"/>
        <end position="579"/>
    </location>
</feature>
<dbReference type="PANTHER" id="PTHR31645">
    <property type="entry name" value="OLIGOPEPTIDE TRANSPORTER YGL114W-RELATED"/>
    <property type="match status" value="1"/>
</dbReference>
<evidence type="ECO:0000256" key="6">
    <source>
        <dbReference type="SAM" id="Phobius"/>
    </source>
</evidence>
<dbReference type="NCBIfam" id="TIGR00728">
    <property type="entry name" value="OPT_sfam"/>
    <property type="match status" value="1"/>
</dbReference>
<evidence type="ECO:0000313" key="7">
    <source>
        <dbReference type="EMBL" id="GLH70619.1"/>
    </source>
</evidence>
<feature type="transmembrane region" description="Helical" evidence="6">
    <location>
        <begin position="363"/>
        <end position="386"/>
    </location>
</feature>
<feature type="transmembrane region" description="Helical" evidence="6">
    <location>
        <begin position="461"/>
        <end position="481"/>
    </location>
</feature>
<proteinExistence type="predicted"/>
<gene>
    <name evidence="7" type="ORF">GETHPA_21520</name>
</gene>
<feature type="transmembrane region" description="Helical" evidence="6">
    <location>
        <begin position="335"/>
        <end position="357"/>
    </location>
</feature>
<keyword evidence="5 6" id="KW-0472">Membrane</keyword>
<organism evidence="7 8">
    <name type="scientific">Geothrix rubra</name>
    <dbReference type="NCBI Taxonomy" id="2927977"/>
    <lineage>
        <taxon>Bacteria</taxon>
        <taxon>Pseudomonadati</taxon>
        <taxon>Acidobacteriota</taxon>
        <taxon>Holophagae</taxon>
        <taxon>Holophagales</taxon>
        <taxon>Holophagaceae</taxon>
        <taxon>Geothrix</taxon>
    </lineage>
</organism>